<accession>A0A6A4WGA5</accession>
<feature type="chain" id="PRO_5025678186" evidence="2">
    <location>
        <begin position="26"/>
        <end position="597"/>
    </location>
</feature>
<dbReference type="Proteomes" id="UP000440578">
    <property type="component" value="Unassembled WGS sequence"/>
</dbReference>
<protein>
    <submittedName>
        <fullName evidence="3">GPI transamidase component PIG-T</fullName>
    </submittedName>
</protein>
<keyword evidence="4" id="KW-1185">Reference proteome</keyword>
<gene>
    <name evidence="3" type="primary">Pigt_1</name>
    <name evidence="3" type="ORF">FJT64_002508</name>
</gene>
<feature type="compositionally biased region" description="Low complexity" evidence="1">
    <location>
        <begin position="573"/>
        <end position="589"/>
    </location>
</feature>
<proteinExistence type="predicted"/>
<dbReference type="GO" id="GO:0042765">
    <property type="term" value="C:GPI-anchor transamidase complex"/>
    <property type="evidence" value="ECO:0007669"/>
    <property type="project" value="InterPro"/>
</dbReference>
<feature type="signal peptide" evidence="2">
    <location>
        <begin position="1"/>
        <end position="25"/>
    </location>
</feature>
<dbReference type="OrthoDB" id="331263at2759"/>
<dbReference type="InterPro" id="IPR007245">
    <property type="entry name" value="PIG-T"/>
</dbReference>
<name>A0A6A4WGA5_AMPAM</name>
<feature type="region of interest" description="Disordered" evidence="1">
    <location>
        <begin position="573"/>
        <end position="597"/>
    </location>
</feature>
<reference evidence="3 4" key="1">
    <citation type="submission" date="2019-07" db="EMBL/GenBank/DDBJ databases">
        <title>Draft genome assembly of a fouling barnacle, Amphibalanus amphitrite (Darwin, 1854): The first reference genome for Thecostraca.</title>
        <authorList>
            <person name="Kim W."/>
        </authorList>
    </citation>
    <scope>NUCLEOTIDE SEQUENCE [LARGE SCALE GENOMIC DNA]</scope>
    <source>
        <strain evidence="3">SNU_AA5</strain>
        <tissue evidence="3">Soma without cirri and trophi</tissue>
    </source>
</reference>
<dbReference type="PANTHER" id="PTHR12959:SF11">
    <property type="entry name" value="GPI TRANSAMIDASE COMPONENT PIG-T"/>
    <property type="match status" value="1"/>
</dbReference>
<keyword evidence="2" id="KW-0732">Signal</keyword>
<dbReference type="AlphaFoldDB" id="A0A6A4WGA5"/>
<dbReference type="EMBL" id="VIIS01000725">
    <property type="protein sequence ID" value="KAF0305755.1"/>
    <property type="molecule type" value="Genomic_DNA"/>
</dbReference>
<comment type="caution">
    <text evidence="3">The sequence shown here is derived from an EMBL/GenBank/DDBJ whole genome shotgun (WGS) entry which is preliminary data.</text>
</comment>
<dbReference type="GO" id="GO:0016255">
    <property type="term" value="P:attachment of GPI anchor to protein"/>
    <property type="evidence" value="ECO:0007669"/>
    <property type="project" value="InterPro"/>
</dbReference>
<organism evidence="3 4">
    <name type="scientific">Amphibalanus amphitrite</name>
    <name type="common">Striped barnacle</name>
    <name type="synonym">Balanus amphitrite</name>
    <dbReference type="NCBI Taxonomy" id="1232801"/>
    <lineage>
        <taxon>Eukaryota</taxon>
        <taxon>Metazoa</taxon>
        <taxon>Ecdysozoa</taxon>
        <taxon>Arthropoda</taxon>
        <taxon>Crustacea</taxon>
        <taxon>Multicrustacea</taxon>
        <taxon>Cirripedia</taxon>
        <taxon>Thoracica</taxon>
        <taxon>Thoracicalcarea</taxon>
        <taxon>Balanomorpha</taxon>
        <taxon>Balanoidea</taxon>
        <taxon>Balanidae</taxon>
        <taxon>Amphibalaninae</taxon>
        <taxon>Amphibalanus</taxon>
    </lineage>
</organism>
<dbReference type="Pfam" id="PF04113">
    <property type="entry name" value="Gpi16"/>
    <property type="match status" value="1"/>
</dbReference>
<sequence length="597" mass="65518">MAAPCGGSGFRRWLVLLFLFANSLCSDQFNESLLIKPLTSGHVISKFDFVIGTDNISGAHFHLVPRHLAEVISHHHVLELHLSLTQGFWRHDIWGYPARQAGTGAQLWVWFDPDTPSVDESWSSLVNALSGLFCASLNFMDRTVTTSPEFAFRPAGVVSDPSELESRLLRVASLPREATCTENLTPWQKLLPCGAASGLSTLLNPTHLYSTSYHSLSVDFRPVCADTSCSRLRYEITQSVTLVHEPVTTPRRDGPRQDWSMKSLFGRGLYDACAVAERSDIFVDTAANGSYPFVLSPAPHSEVTSIVAGHTATYAAYSVTNLTSGGGGVNLRAAYSRPHRHGWTPSLPLTVTQYQTGSGQYSVGLSLQLRNADRLSPLDVSVLQVVPWYIRLYLHTLQVTVDGQVIKPVYQRLVPGRDRQRPYTLELGVRIPAGRVATVSVQAERAFLKWHEYPPDANHGFYLPGAVVSALLPAQNCTRHPIRSPPVEGGRVFVRLSAENQLVTLPTPDFSMPYNVICLVCTVVALAFGPLHNICTKRLLLVPVSEEKPGIAARIKSNLGRLMWWRRAADQSDTASSQSPAEASQSSAAKVKSTKAD</sequence>
<evidence type="ECO:0000256" key="1">
    <source>
        <dbReference type="SAM" id="MobiDB-lite"/>
    </source>
</evidence>
<evidence type="ECO:0000313" key="3">
    <source>
        <dbReference type="EMBL" id="KAF0305755.1"/>
    </source>
</evidence>
<evidence type="ECO:0000256" key="2">
    <source>
        <dbReference type="SAM" id="SignalP"/>
    </source>
</evidence>
<dbReference type="PANTHER" id="PTHR12959">
    <property type="entry name" value="GPI TRANSAMIDASE COMPONENT PIG-T-RELATED"/>
    <property type="match status" value="1"/>
</dbReference>
<evidence type="ECO:0000313" key="4">
    <source>
        <dbReference type="Proteomes" id="UP000440578"/>
    </source>
</evidence>